<organism evidence="1 2">
    <name type="scientific">Neobacillus novalis</name>
    <dbReference type="NCBI Taxonomy" id="220687"/>
    <lineage>
        <taxon>Bacteria</taxon>
        <taxon>Bacillati</taxon>
        <taxon>Bacillota</taxon>
        <taxon>Bacilli</taxon>
        <taxon>Bacillales</taxon>
        <taxon>Bacillaceae</taxon>
        <taxon>Neobacillus</taxon>
    </lineage>
</organism>
<reference evidence="1" key="1">
    <citation type="submission" date="2023-05" db="EMBL/GenBank/DDBJ databases">
        <title>Comparative genomics of Bacillaceae isolates and their secondary metabolite potential.</title>
        <authorList>
            <person name="Song L."/>
            <person name="Nielsen L.J."/>
            <person name="Mohite O."/>
            <person name="Xu X."/>
            <person name="Weber T."/>
            <person name="Kovacs A.T."/>
        </authorList>
    </citation>
    <scope>NUCLEOTIDE SEQUENCE</scope>
    <source>
        <strain evidence="1">XLM17</strain>
    </source>
</reference>
<dbReference type="AlphaFoldDB" id="A0AA95MMK4"/>
<dbReference type="EMBL" id="CP126114">
    <property type="protein sequence ID" value="WHY86812.1"/>
    <property type="molecule type" value="Genomic_DNA"/>
</dbReference>
<protein>
    <submittedName>
        <fullName evidence="1">Uncharacterized protein</fullName>
    </submittedName>
</protein>
<dbReference type="KEGG" id="nnv:QNH39_02745"/>
<evidence type="ECO:0000313" key="1">
    <source>
        <dbReference type="EMBL" id="WHY86812.1"/>
    </source>
</evidence>
<name>A0AA95MMK4_9BACI</name>
<keyword evidence="2" id="KW-1185">Reference proteome</keyword>
<dbReference type="Proteomes" id="UP001178288">
    <property type="component" value="Chromosome"/>
</dbReference>
<sequence>MKNKIYRCNCRKTWSIQNRKTKISAQTILLHGEWMAELKPERKSDPKGFVSTNQAIIINPEAGMLEQYEKVEKLMYDKEKVHFNLMRGKDLFFAEDGTCYIIKKINKN</sequence>
<dbReference type="RefSeq" id="WP_066095682.1">
    <property type="nucleotide sequence ID" value="NZ_CP126114.1"/>
</dbReference>
<proteinExistence type="predicted"/>
<gene>
    <name evidence="1" type="ORF">QNH39_02745</name>
</gene>
<evidence type="ECO:0000313" key="2">
    <source>
        <dbReference type="Proteomes" id="UP001178288"/>
    </source>
</evidence>
<accession>A0AA95MMK4</accession>